<proteinExistence type="predicted"/>
<dbReference type="GO" id="GO:0005634">
    <property type="term" value="C:nucleus"/>
    <property type="evidence" value="ECO:0007669"/>
    <property type="project" value="UniProtKB-SubCell"/>
</dbReference>
<evidence type="ECO:0008006" key="5">
    <source>
        <dbReference type="Google" id="ProtNLM"/>
    </source>
</evidence>
<evidence type="ECO:0000313" key="3">
    <source>
        <dbReference type="EMBL" id="RAO68529.1"/>
    </source>
</evidence>
<dbReference type="GeneID" id="63793757"/>
<sequence>MLRTRIPSSRRPNVRPSCAPVSDGLLNVSHPQSEWLEVARKSRGKRTSAKASRESQAKFSTLLPRIEDPAHIVALDPLTLFYPFSLSAQDREYLAFFPHTSLVQWFGKPWKWASLNYLHSKIAPHSVVVMRMVLAIAAAELESIRYAQQTQSSGEPPRQRDHERWVAGTHHYRIALRGFQSLLVKSRPLSEQEFDEILAAFLLMAIYELHFSADTAGLQVHISGIYTFLRVRGVTFQGTWQQGSNLPVLSQQLLLFIMYIHISIIHQGQAVPSLWERAGHESQLPSILDKLFYASRNVHLSIWQSGYPTQELVDDFSVFRPLELFNECNKFKLLIRDQQLQSAVDADKLAMELADIGNRFQDLIALSQRCDSGLCKRELQTIYYVVAEFHAIELMLHQTICTAKNESCHRRSLDAFMRILKKISADDDSKLGRVFWAMIVTAESISDEDHRQWIQDALQRIRNMGVYKSVTLCAMDKSCGGSVSSNLHNNQYIVGSPH</sequence>
<keyword evidence="4" id="KW-1185">Reference proteome</keyword>
<dbReference type="AlphaFoldDB" id="A0A364KYC0"/>
<reference evidence="3 4" key="1">
    <citation type="journal article" date="2017" name="Biotechnol. Biofuels">
        <title>Differential beta-glucosidase expression as a function of carbon source availability in Talaromyces amestolkiae: a genomic and proteomic approach.</title>
        <authorList>
            <person name="de Eugenio L.I."/>
            <person name="Mendez-Liter J.A."/>
            <person name="Nieto-Dominguez M."/>
            <person name="Alonso L."/>
            <person name="Gil-Munoz J."/>
            <person name="Barriuso J."/>
            <person name="Prieto A."/>
            <person name="Martinez M.J."/>
        </authorList>
    </citation>
    <scope>NUCLEOTIDE SEQUENCE [LARGE SCALE GENOMIC DNA]</scope>
    <source>
        <strain evidence="3 4">CIB</strain>
    </source>
</reference>
<dbReference type="Proteomes" id="UP000249363">
    <property type="component" value="Unassembled WGS sequence"/>
</dbReference>
<comment type="caution">
    <text evidence="3">The sequence shown here is derived from an EMBL/GenBank/DDBJ whole genome shotgun (WGS) entry which is preliminary data.</text>
</comment>
<accession>A0A364KYC0</accession>
<dbReference type="EMBL" id="MIKG01000007">
    <property type="protein sequence ID" value="RAO68529.1"/>
    <property type="molecule type" value="Genomic_DNA"/>
</dbReference>
<dbReference type="PANTHER" id="PTHR37534">
    <property type="entry name" value="TRANSCRIPTIONAL ACTIVATOR PROTEIN UGA3"/>
    <property type="match status" value="1"/>
</dbReference>
<evidence type="ECO:0000313" key="4">
    <source>
        <dbReference type="Proteomes" id="UP000249363"/>
    </source>
</evidence>
<dbReference type="Pfam" id="PF11951">
    <property type="entry name" value="Fungal_trans_2"/>
    <property type="match status" value="1"/>
</dbReference>
<name>A0A364KYC0_TALAM</name>
<evidence type="ECO:0000256" key="2">
    <source>
        <dbReference type="ARBA" id="ARBA00023242"/>
    </source>
</evidence>
<evidence type="ECO:0000256" key="1">
    <source>
        <dbReference type="ARBA" id="ARBA00004123"/>
    </source>
</evidence>
<gene>
    <name evidence="3" type="ORF">BHQ10_004541</name>
</gene>
<dbReference type="STRING" id="1196081.A0A364KYC0"/>
<dbReference type="RefSeq" id="XP_040733045.1">
    <property type="nucleotide sequence ID" value="XM_040876918.1"/>
</dbReference>
<keyword evidence="2" id="KW-0539">Nucleus</keyword>
<dbReference type="OrthoDB" id="648861at2759"/>
<protein>
    <recommendedName>
        <fullName evidence="5">Transcription factor domain-containing protein</fullName>
    </recommendedName>
</protein>
<dbReference type="InterPro" id="IPR021858">
    <property type="entry name" value="Fun_TF"/>
</dbReference>
<organism evidence="3 4">
    <name type="scientific">Talaromyces amestolkiae</name>
    <dbReference type="NCBI Taxonomy" id="1196081"/>
    <lineage>
        <taxon>Eukaryota</taxon>
        <taxon>Fungi</taxon>
        <taxon>Dikarya</taxon>
        <taxon>Ascomycota</taxon>
        <taxon>Pezizomycotina</taxon>
        <taxon>Eurotiomycetes</taxon>
        <taxon>Eurotiomycetidae</taxon>
        <taxon>Eurotiales</taxon>
        <taxon>Trichocomaceae</taxon>
        <taxon>Talaromyces</taxon>
        <taxon>Talaromyces sect. Talaromyces</taxon>
    </lineage>
</organism>
<comment type="subcellular location">
    <subcellularLocation>
        <location evidence="1">Nucleus</location>
    </subcellularLocation>
</comment>
<dbReference type="PANTHER" id="PTHR37534:SF46">
    <property type="entry name" value="ZN(II)2CYS6 TRANSCRIPTION FACTOR (EUROFUNG)"/>
    <property type="match status" value="1"/>
</dbReference>